<evidence type="ECO:0000313" key="3">
    <source>
        <dbReference type="EMBL" id="QNE89191.1"/>
    </source>
</evidence>
<feature type="domain" description="M23ase beta-sheet core" evidence="2">
    <location>
        <begin position="151"/>
        <end position="245"/>
    </location>
</feature>
<dbReference type="InterPro" id="IPR050570">
    <property type="entry name" value="Cell_wall_metabolism_enzyme"/>
</dbReference>
<accession>A0A7G7CNM5</accession>
<dbReference type="PANTHER" id="PTHR21666:SF270">
    <property type="entry name" value="MUREIN HYDROLASE ACTIVATOR ENVC"/>
    <property type="match status" value="1"/>
</dbReference>
<evidence type="ECO:0000256" key="1">
    <source>
        <dbReference type="SAM" id="MobiDB-lite"/>
    </source>
</evidence>
<feature type="region of interest" description="Disordered" evidence="1">
    <location>
        <begin position="1"/>
        <end position="23"/>
    </location>
</feature>
<evidence type="ECO:0000313" key="4">
    <source>
        <dbReference type="Proteomes" id="UP000515743"/>
    </source>
</evidence>
<keyword evidence="4" id="KW-1185">Reference proteome</keyword>
<dbReference type="SUPFAM" id="SSF51261">
    <property type="entry name" value="Duplicated hybrid motif"/>
    <property type="match status" value="1"/>
</dbReference>
<dbReference type="RefSeq" id="WP_185175569.1">
    <property type="nucleotide sequence ID" value="NZ_CP059404.1"/>
</dbReference>
<protein>
    <submittedName>
        <fullName evidence="3">M23 family metallopeptidase</fullName>
    </submittedName>
</protein>
<sequence length="257" mass="26814">MRSTTQRNGGGRHRKIHTSQTAKGRMALVTVAAGAVSTAGVGGAAAASLQADQAVENQPEAVDTVDYTFAADADVMEAGSSESTANLEEMAPQILTIPEAKPTSNISEQLTKAVSYSEERAEADEASRAPSIVKPAEGTFTSGFSPRWGTFHYGVDIANSVGTPIKAVMDGVVVESGPASGYGNWIRIQHDDGSLSLYGHMSSLDVTAGQRVTAGQKIAGMGNEGFSTGSHLHFEIHPDGNTPSDPQSWLAQRGINL</sequence>
<dbReference type="GO" id="GO:0004222">
    <property type="term" value="F:metalloendopeptidase activity"/>
    <property type="evidence" value="ECO:0007669"/>
    <property type="project" value="TreeGrafter"/>
</dbReference>
<organism evidence="3 4">
    <name type="scientific">Corynebacterium incognita</name>
    <dbReference type="NCBI Taxonomy" id="2754725"/>
    <lineage>
        <taxon>Bacteria</taxon>
        <taxon>Bacillati</taxon>
        <taxon>Actinomycetota</taxon>
        <taxon>Actinomycetes</taxon>
        <taxon>Mycobacteriales</taxon>
        <taxon>Corynebacteriaceae</taxon>
        <taxon>Corynebacterium</taxon>
    </lineage>
</organism>
<dbReference type="AlphaFoldDB" id="A0A7G7CNM5"/>
<dbReference type="Gene3D" id="2.70.70.10">
    <property type="entry name" value="Glucose Permease (Domain IIA)"/>
    <property type="match status" value="1"/>
</dbReference>
<dbReference type="PANTHER" id="PTHR21666">
    <property type="entry name" value="PEPTIDASE-RELATED"/>
    <property type="match status" value="1"/>
</dbReference>
<dbReference type="InterPro" id="IPR016047">
    <property type="entry name" value="M23ase_b-sheet_dom"/>
</dbReference>
<dbReference type="KEGG" id="cik:H0194_09040"/>
<gene>
    <name evidence="3" type="ORF">H0194_09040</name>
</gene>
<dbReference type="EMBL" id="CP059404">
    <property type="protein sequence ID" value="QNE89191.1"/>
    <property type="molecule type" value="Genomic_DNA"/>
</dbReference>
<dbReference type="Pfam" id="PF01551">
    <property type="entry name" value="Peptidase_M23"/>
    <property type="match status" value="1"/>
</dbReference>
<dbReference type="Proteomes" id="UP000515743">
    <property type="component" value="Chromosome"/>
</dbReference>
<evidence type="ECO:0000259" key="2">
    <source>
        <dbReference type="Pfam" id="PF01551"/>
    </source>
</evidence>
<proteinExistence type="predicted"/>
<dbReference type="CDD" id="cd12797">
    <property type="entry name" value="M23_peptidase"/>
    <property type="match status" value="1"/>
</dbReference>
<name>A0A7G7CNM5_9CORY</name>
<reference evidence="3 4" key="1">
    <citation type="submission" date="2020-07" db="EMBL/GenBank/DDBJ databases">
        <title>Complete genome and description of Corynebacterium incognita strain Marseille-Q3630 sp. nov.</title>
        <authorList>
            <person name="Boxberger M."/>
        </authorList>
    </citation>
    <scope>NUCLEOTIDE SEQUENCE [LARGE SCALE GENOMIC DNA]</scope>
    <source>
        <strain evidence="3 4">Marseille-Q3630</strain>
    </source>
</reference>
<dbReference type="InterPro" id="IPR011055">
    <property type="entry name" value="Dup_hybrid_motif"/>
</dbReference>